<keyword evidence="12" id="KW-1185">Reference proteome</keyword>
<evidence type="ECO:0000256" key="4">
    <source>
        <dbReference type="ARBA" id="ARBA00006463"/>
    </source>
</evidence>
<evidence type="ECO:0000256" key="10">
    <source>
        <dbReference type="RuleBase" id="RU367009"/>
    </source>
</evidence>
<dbReference type="OrthoDB" id="441042at2759"/>
<dbReference type="Pfam" id="PF03211">
    <property type="entry name" value="Pectate_lyase"/>
    <property type="match status" value="1"/>
</dbReference>
<dbReference type="Gene3D" id="2.160.20.10">
    <property type="entry name" value="Single-stranded right-handed beta-helix, Pectin lyase-like"/>
    <property type="match status" value="1"/>
</dbReference>
<dbReference type="AlphaFoldDB" id="A0A6A6NW51"/>
<organism evidence="11 12">
    <name type="scientific">Lineolata rhizophorae</name>
    <dbReference type="NCBI Taxonomy" id="578093"/>
    <lineage>
        <taxon>Eukaryota</taxon>
        <taxon>Fungi</taxon>
        <taxon>Dikarya</taxon>
        <taxon>Ascomycota</taxon>
        <taxon>Pezizomycotina</taxon>
        <taxon>Dothideomycetes</taxon>
        <taxon>Dothideomycetes incertae sedis</taxon>
        <taxon>Lineolatales</taxon>
        <taxon>Lineolataceae</taxon>
        <taxon>Lineolata</taxon>
    </lineage>
</organism>
<dbReference type="Proteomes" id="UP000799766">
    <property type="component" value="Unassembled WGS sequence"/>
</dbReference>
<evidence type="ECO:0000256" key="8">
    <source>
        <dbReference type="ARBA" id="ARBA00023239"/>
    </source>
</evidence>
<reference evidence="11" key="1">
    <citation type="journal article" date="2020" name="Stud. Mycol.">
        <title>101 Dothideomycetes genomes: a test case for predicting lifestyles and emergence of pathogens.</title>
        <authorList>
            <person name="Haridas S."/>
            <person name="Albert R."/>
            <person name="Binder M."/>
            <person name="Bloem J."/>
            <person name="Labutti K."/>
            <person name="Salamov A."/>
            <person name="Andreopoulos B."/>
            <person name="Baker S."/>
            <person name="Barry K."/>
            <person name="Bills G."/>
            <person name="Bluhm B."/>
            <person name="Cannon C."/>
            <person name="Castanera R."/>
            <person name="Culley D."/>
            <person name="Daum C."/>
            <person name="Ezra D."/>
            <person name="Gonzalez J."/>
            <person name="Henrissat B."/>
            <person name="Kuo A."/>
            <person name="Liang C."/>
            <person name="Lipzen A."/>
            <person name="Lutzoni F."/>
            <person name="Magnuson J."/>
            <person name="Mondo S."/>
            <person name="Nolan M."/>
            <person name="Ohm R."/>
            <person name="Pangilinan J."/>
            <person name="Park H.-J."/>
            <person name="Ramirez L."/>
            <person name="Alfaro M."/>
            <person name="Sun H."/>
            <person name="Tritt A."/>
            <person name="Yoshinaga Y."/>
            <person name="Zwiers L.-H."/>
            <person name="Turgeon B."/>
            <person name="Goodwin S."/>
            <person name="Spatafora J."/>
            <person name="Crous P."/>
            <person name="Grigoriev I."/>
        </authorList>
    </citation>
    <scope>NUCLEOTIDE SEQUENCE</scope>
    <source>
        <strain evidence="11">ATCC 16933</strain>
    </source>
</reference>
<accession>A0A6A6NW51</accession>
<keyword evidence="6" id="KW-0732">Signal</keyword>
<evidence type="ECO:0000256" key="6">
    <source>
        <dbReference type="ARBA" id="ARBA00022729"/>
    </source>
</evidence>
<evidence type="ECO:0000256" key="9">
    <source>
        <dbReference type="ARBA" id="ARBA00025679"/>
    </source>
</evidence>
<dbReference type="GO" id="GO:0005576">
    <property type="term" value="C:extracellular region"/>
    <property type="evidence" value="ECO:0007669"/>
    <property type="project" value="UniProtKB-SubCell"/>
</dbReference>
<dbReference type="GO" id="GO:0030570">
    <property type="term" value="F:pectate lyase activity"/>
    <property type="evidence" value="ECO:0007669"/>
    <property type="project" value="UniProtKB-UniRule"/>
</dbReference>
<comment type="function">
    <text evidence="9 10">Pectinolytic enzyme consist of four classes of enzymes: pectin lyase, polygalacturonase, pectin methylesterase and rhamnogalacturonase. Among pectinolytic enzymes, pectin lyase is the most important in depolymerization of pectin, since it cleaves internal glycosidic bonds of highly methylated pectins. Favors pectate, the anion, over pectin, the methyl ester.</text>
</comment>
<dbReference type="PANTHER" id="PTHR33407:SF9">
    <property type="entry name" value="PECTATE LYASE F-RELATED"/>
    <property type="match status" value="1"/>
</dbReference>
<keyword evidence="7 10" id="KW-0106">Calcium</keyword>
<evidence type="ECO:0000256" key="1">
    <source>
        <dbReference type="ARBA" id="ARBA00000695"/>
    </source>
</evidence>
<dbReference type="PANTHER" id="PTHR33407">
    <property type="entry name" value="PECTATE LYASE F-RELATED"/>
    <property type="match status" value="1"/>
</dbReference>
<dbReference type="InterPro" id="IPR011050">
    <property type="entry name" value="Pectin_lyase_fold/virulence"/>
</dbReference>
<dbReference type="SUPFAM" id="SSF51126">
    <property type="entry name" value="Pectin lyase-like"/>
    <property type="match status" value="1"/>
</dbReference>
<comment type="catalytic activity">
    <reaction evidence="1 10">
        <text>Eliminative cleavage of (1-&gt;4)-alpha-D-galacturonan to give oligosaccharides with 4-deoxy-alpha-D-galact-4-enuronosyl groups at their non-reducing ends.</text>
        <dbReference type="EC" id="4.2.2.2"/>
    </reaction>
</comment>
<protein>
    <recommendedName>
        <fullName evidence="10">Pectate lyase</fullName>
        <ecNumber evidence="10">4.2.2.2</ecNumber>
    </recommendedName>
</protein>
<dbReference type="EC" id="4.2.2.2" evidence="10"/>
<evidence type="ECO:0000256" key="7">
    <source>
        <dbReference type="ARBA" id="ARBA00022837"/>
    </source>
</evidence>
<evidence type="ECO:0000313" key="11">
    <source>
        <dbReference type="EMBL" id="KAF2455939.1"/>
    </source>
</evidence>
<dbReference type="InterPro" id="IPR012334">
    <property type="entry name" value="Pectin_lyas_fold"/>
</dbReference>
<sequence length="244" mass="25042">MCLVAIVVSAAETNTNLQTAFPAPSGTTELSSVRTIAAGESFDGEMLQWERNPSTCSGQSEGGDADAIFILESGAILSNAVIGPSVGEGVHCLGPCTLNNVWWPSVCEDAATFKQAGDGDTSFVSGGGARDADDKVLQHNGAGTVVVRNFFAQDVGKVYRSCGNCEAQEARASRFEGLRVEGAGTVAGVNGNLGDTTVIENSCILDSRVCDLFEGNDDGSEPTKTATAPDGVVCETSNVSTSGC</sequence>
<keyword evidence="5 10" id="KW-0964">Secreted</keyword>
<dbReference type="GO" id="GO:0045490">
    <property type="term" value="P:pectin catabolic process"/>
    <property type="evidence" value="ECO:0007669"/>
    <property type="project" value="TreeGrafter"/>
</dbReference>
<dbReference type="EMBL" id="MU001685">
    <property type="protein sequence ID" value="KAF2455939.1"/>
    <property type="molecule type" value="Genomic_DNA"/>
</dbReference>
<keyword evidence="8 10" id="KW-0456">Lyase</keyword>
<name>A0A6A6NW51_9PEZI</name>
<evidence type="ECO:0000313" key="12">
    <source>
        <dbReference type="Proteomes" id="UP000799766"/>
    </source>
</evidence>
<comment type="cofactor">
    <cofactor evidence="2 10">
        <name>Ca(2+)</name>
        <dbReference type="ChEBI" id="CHEBI:29108"/>
    </cofactor>
</comment>
<comment type="subcellular location">
    <subcellularLocation>
        <location evidence="3 10">Secreted</location>
    </subcellularLocation>
</comment>
<evidence type="ECO:0000256" key="3">
    <source>
        <dbReference type="ARBA" id="ARBA00004613"/>
    </source>
</evidence>
<evidence type="ECO:0000256" key="2">
    <source>
        <dbReference type="ARBA" id="ARBA00001913"/>
    </source>
</evidence>
<gene>
    <name evidence="11" type="ORF">BDY21DRAFT_288881</name>
</gene>
<comment type="similarity">
    <text evidence="4 10">Belongs to the polysaccharide lyase 3 family.</text>
</comment>
<proteinExistence type="inferred from homology"/>
<evidence type="ECO:0000256" key="5">
    <source>
        <dbReference type="ARBA" id="ARBA00022525"/>
    </source>
</evidence>
<dbReference type="InterPro" id="IPR004898">
    <property type="entry name" value="Pectate_lyase_PlyH/PlyE-like"/>
</dbReference>